<reference evidence="11 12" key="1">
    <citation type="submission" date="2024-02" db="EMBL/GenBank/DDBJ databases">
        <title>De novo assembly and annotation of 12 fungi associated with fruit tree decline syndrome in Ontario, Canada.</title>
        <authorList>
            <person name="Sulman M."/>
            <person name="Ellouze W."/>
            <person name="Ilyukhin E."/>
        </authorList>
    </citation>
    <scope>NUCLEOTIDE SEQUENCE [LARGE SCALE GENOMIC DNA]</scope>
    <source>
        <strain evidence="11 12">M97-236</strain>
    </source>
</reference>
<dbReference type="Proteomes" id="UP001521222">
    <property type="component" value="Unassembled WGS sequence"/>
</dbReference>
<evidence type="ECO:0000313" key="12">
    <source>
        <dbReference type="Proteomes" id="UP001521222"/>
    </source>
</evidence>
<evidence type="ECO:0000256" key="2">
    <source>
        <dbReference type="ARBA" id="ARBA00007357"/>
    </source>
</evidence>
<dbReference type="InterPro" id="IPR000718">
    <property type="entry name" value="Peptidase_M13"/>
</dbReference>
<evidence type="ECO:0000256" key="8">
    <source>
        <dbReference type="SAM" id="MobiDB-lite"/>
    </source>
</evidence>
<comment type="similarity">
    <text evidence="2">Belongs to the peptidase M13 family.</text>
</comment>
<accession>A0ABR3RWY1</accession>
<evidence type="ECO:0000256" key="5">
    <source>
        <dbReference type="ARBA" id="ARBA00022801"/>
    </source>
</evidence>
<protein>
    <recommendedName>
        <fullName evidence="13">Endothelin-converting enzyme 1</fullName>
    </recommendedName>
</protein>
<evidence type="ECO:0000313" key="11">
    <source>
        <dbReference type="EMBL" id="KAL1608793.1"/>
    </source>
</evidence>
<dbReference type="InterPro" id="IPR018497">
    <property type="entry name" value="Peptidase_M13_C"/>
</dbReference>
<evidence type="ECO:0000259" key="9">
    <source>
        <dbReference type="Pfam" id="PF01431"/>
    </source>
</evidence>
<comment type="cofactor">
    <cofactor evidence="1">
        <name>Zn(2+)</name>
        <dbReference type="ChEBI" id="CHEBI:29105"/>
    </cofactor>
</comment>
<keyword evidence="6" id="KW-0862">Zinc</keyword>
<keyword evidence="4" id="KW-0479">Metal-binding</keyword>
<keyword evidence="7" id="KW-0482">Metalloprotease</keyword>
<name>A0ABR3RWY1_9PLEO</name>
<dbReference type="Pfam" id="PF01431">
    <property type="entry name" value="Peptidase_M13"/>
    <property type="match status" value="1"/>
</dbReference>
<dbReference type="EMBL" id="JAKIXB020000005">
    <property type="protein sequence ID" value="KAL1608793.1"/>
    <property type="molecule type" value="Genomic_DNA"/>
</dbReference>
<dbReference type="PANTHER" id="PTHR11733">
    <property type="entry name" value="ZINC METALLOPROTEASE FAMILY M13 NEPRILYSIN-RELATED"/>
    <property type="match status" value="1"/>
</dbReference>
<evidence type="ECO:0000256" key="6">
    <source>
        <dbReference type="ARBA" id="ARBA00022833"/>
    </source>
</evidence>
<dbReference type="Pfam" id="PF05649">
    <property type="entry name" value="Peptidase_M13_N"/>
    <property type="match status" value="1"/>
</dbReference>
<evidence type="ECO:0000256" key="3">
    <source>
        <dbReference type="ARBA" id="ARBA00022670"/>
    </source>
</evidence>
<dbReference type="PANTHER" id="PTHR11733:SF167">
    <property type="entry name" value="FI17812P1-RELATED"/>
    <property type="match status" value="1"/>
</dbReference>
<dbReference type="InterPro" id="IPR042089">
    <property type="entry name" value="Peptidase_M13_dom_2"/>
</dbReference>
<dbReference type="CDD" id="cd08662">
    <property type="entry name" value="M13"/>
    <property type="match status" value="1"/>
</dbReference>
<comment type="caution">
    <text evidence="11">The sequence shown here is derived from an EMBL/GenBank/DDBJ whole genome shotgun (WGS) entry which is preliminary data.</text>
</comment>
<dbReference type="PRINTS" id="PR00786">
    <property type="entry name" value="NEPRILYSIN"/>
</dbReference>
<sequence length="751" mass="84403">MSSEKAPLIPRFEAAQRAEPAPRPQRCSSKKAALRVLGATAAAGILYYSFPEVTAQSAKNKLCLTPACVHAASEILYNLSPNYKELDPCTDFEELVCGGWRDRHDLRPDQGDAFTGTIMNENSELLLRHILEAPYPKDSQHSYFSPMKLLAVEKSADEQNFDKMKAVYDACLDEDKIKSLGVEPLHKVLSEIKQAYPDGDAAALLARYGVTGLVATGTGADDRDPDTVVVSVAAPYAFGLPSKERYEDEKLVEKYRGVTVKVLKALYPDAKEESFSKIIDFEKKLAAASPSTEDREDVTKYYNPMSLDDANRLAPEVDLKGLLHELAPGHVNVDRVIVMAPDYQKSLLSILNETDSEVVMNYFVWKAVQSFSGYVDADEVKPYRQFLNELADPLFHAHLAQDPDSTPERWRKCVGHVDDGVGWILSRFFVEKAFSAEAKIFGDTIITDIKTEFAKKLQTTKWMDKATTKQAINKVHNIIQKIGYPTKSPNIMDPPSLEKYYDSINVTSSAFFHNALSVRRFAVDDEWSALGKPVDREQWGMTVPTVNAYYNPPGNEIVFPAGIMQFPVFDVNVPAYMSYGAFGSVAGHELSHAFDSTGRHYDQNGNYTDWWSDSTVEAFKERAECFVKQYANFSVPGTDDKPLHVNGRLTLGENIADAGGLSASYQAWRRRAHKKPNQDLPGLEHFTQDQLFFVTYSNWWCGKSRKENAINRIYTDPHAPKWARILGTMANSREFRESFQCKDKKPTCQLW</sequence>
<dbReference type="InterPro" id="IPR008753">
    <property type="entry name" value="Peptidase_M13_N"/>
</dbReference>
<dbReference type="InterPro" id="IPR024079">
    <property type="entry name" value="MetalloPept_cat_dom_sf"/>
</dbReference>
<evidence type="ECO:0008006" key="13">
    <source>
        <dbReference type="Google" id="ProtNLM"/>
    </source>
</evidence>
<gene>
    <name evidence="11" type="ORF">SLS59_001984</name>
</gene>
<keyword evidence="5" id="KW-0378">Hydrolase</keyword>
<feature type="region of interest" description="Disordered" evidence="8">
    <location>
        <begin position="1"/>
        <end position="25"/>
    </location>
</feature>
<dbReference type="PROSITE" id="PS51885">
    <property type="entry name" value="NEPRILYSIN"/>
    <property type="match status" value="1"/>
</dbReference>
<organism evidence="11 12">
    <name type="scientific">Nothophoma quercina</name>
    <dbReference type="NCBI Taxonomy" id="749835"/>
    <lineage>
        <taxon>Eukaryota</taxon>
        <taxon>Fungi</taxon>
        <taxon>Dikarya</taxon>
        <taxon>Ascomycota</taxon>
        <taxon>Pezizomycotina</taxon>
        <taxon>Dothideomycetes</taxon>
        <taxon>Pleosporomycetidae</taxon>
        <taxon>Pleosporales</taxon>
        <taxon>Pleosporineae</taxon>
        <taxon>Didymellaceae</taxon>
        <taxon>Nothophoma</taxon>
    </lineage>
</organism>
<evidence type="ECO:0000256" key="7">
    <source>
        <dbReference type="ARBA" id="ARBA00023049"/>
    </source>
</evidence>
<dbReference type="SUPFAM" id="SSF55486">
    <property type="entry name" value="Metalloproteases ('zincins'), catalytic domain"/>
    <property type="match status" value="1"/>
</dbReference>
<keyword evidence="12" id="KW-1185">Reference proteome</keyword>
<evidence type="ECO:0000259" key="10">
    <source>
        <dbReference type="Pfam" id="PF05649"/>
    </source>
</evidence>
<feature type="compositionally biased region" description="Low complexity" evidence="8">
    <location>
        <begin position="10"/>
        <end position="19"/>
    </location>
</feature>
<dbReference type="Gene3D" id="3.40.390.10">
    <property type="entry name" value="Collagenase (Catalytic Domain)"/>
    <property type="match status" value="1"/>
</dbReference>
<proteinExistence type="inferred from homology"/>
<keyword evidence="3" id="KW-0645">Protease</keyword>
<feature type="domain" description="Peptidase M13 C-terminal" evidence="9">
    <location>
        <begin position="547"/>
        <end position="746"/>
    </location>
</feature>
<evidence type="ECO:0000256" key="4">
    <source>
        <dbReference type="ARBA" id="ARBA00022723"/>
    </source>
</evidence>
<feature type="domain" description="Peptidase M13 N-terminal" evidence="10">
    <location>
        <begin position="88"/>
        <end position="485"/>
    </location>
</feature>
<dbReference type="Gene3D" id="1.10.1380.10">
    <property type="entry name" value="Neutral endopeptidase , domain2"/>
    <property type="match status" value="1"/>
</dbReference>
<evidence type="ECO:0000256" key="1">
    <source>
        <dbReference type="ARBA" id="ARBA00001947"/>
    </source>
</evidence>